<dbReference type="Gene3D" id="1.10.1200.10">
    <property type="entry name" value="ACP-like"/>
    <property type="match status" value="1"/>
</dbReference>
<name>A0A1H3GEA2_EUBBA</name>
<dbReference type="OrthoDB" id="5326335at2"/>
<sequence>MANKDLYFQIFQEVFYEEVGRFTTSFKRESEDKWDSLAHITLISELEDKFEILLNSDDILKLNSFEMGIEILKNYGIIF</sequence>
<dbReference type="RefSeq" id="WP_090245586.1">
    <property type="nucleotide sequence ID" value="NZ_FNOU01000013.1"/>
</dbReference>
<dbReference type="AlphaFoldDB" id="A0A1H3GEA2"/>
<reference evidence="2" key="1">
    <citation type="submission" date="2016-10" db="EMBL/GenBank/DDBJ databases">
        <authorList>
            <person name="Varghese N."/>
            <person name="Submissions S."/>
        </authorList>
    </citation>
    <scope>NUCLEOTIDE SEQUENCE [LARGE SCALE GENOMIC DNA]</scope>
    <source>
        <strain evidence="2">VPI 5359</strain>
    </source>
</reference>
<evidence type="ECO:0000313" key="2">
    <source>
        <dbReference type="Proteomes" id="UP000199652"/>
    </source>
</evidence>
<dbReference type="EMBL" id="FNOU01000013">
    <property type="protein sequence ID" value="SDY01653.1"/>
    <property type="molecule type" value="Genomic_DNA"/>
</dbReference>
<evidence type="ECO:0000313" key="1">
    <source>
        <dbReference type="EMBL" id="SDY01653.1"/>
    </source>
</evidence>
<dbReference type="SUPFAM" id="SSF47336">
    <property type="entry name" value="ACP-like"/>
    <property type="match status" value="1"/>
</dbReference>
<keyword evidence="2" id="KW-1185">Reference proteome</keyword>
<dbReference type="STRING" id="1528.SAMN04488579_11384"/>
<proteinExistence type="predicted"/>
<gene>
    <name evidence="1" type="ORF">SAMN04488579_11384</name>
</gene>
<organism evidence="1 2">
    <name type="scientific">Eubacterium barkeri</name>
    <name type="common">Clostridium barkeri</name>
    <dbReference type="NCBI Taxonomy" id="1528"/>
    <lineage>
        <taxon>Bacteria</taxon>
        <taxon>Bacillati</taxon>
        <taxon>Bacillota</taxon>
        <taxon>Clostridia</taxon>
        <taxon>Eubacteriales</taxon>
        <taxon>Eubacteriaceae</taxon>
        <taxon>Eubacterium</taxon>
    </lineage>
</organism>
<protein>
    <submittedName>
        <fullName evidence="1">Acyl carrier protein</fullName>
    </submittedName>
</protein>
<dbReference type="InterPro" id="IPR036736">
    <property type="entry name" value="ACP-like_sf"/>
</dbReference>
<accession>A0A1H3GEA2</accession>
<dbReference type="Proteomes" id="UP000199652">
    <property type="component" value="Unassembled WGS sequence"/>
</dbReference>